<gene>
    <name evidence="1" type="ORF">BJP36_41800</name>
</gene>
<sequence>MWEVWEVWEVSYFIKRGTYLSQSSRLPTPDSRLPVPFAIYY</sequence>
<protein>
    <submittedName>
        <fullName evidence="1">Uncharacterized protein</fullName>
    </submittedName>
</protein>
<reference evidence="1" key="2">
    <citation type="submission" date="2022-10" db="EMBL/GenBank/DDBJ databases">
        <authorList>
            <person name="Ngo T.-E."/>
        </authorList>
    </citation>
    <scope>NUCLEOTIDE SEQUENCE</scope>
    <source>
        <strain evidence="1">JHB</strain>
    </source>
</reference>
<accession>A0A9Q9UVJ5</accession>
<dbReference type="Proteomes" id="UP000176944">
    <property type="component" value="Chromosome"/>
</dbReference>
<dbReference type="EMBL" id="CP017708">
    <property type="protein sequence ID" value="WAN68901.1"/>
    <property type="molecule type" value="Genomic_DNA"/>
</dbReference>
<dbReference type="AlphaFoldDB" id="A0A9Q9UVJ5"/>
<proteinExistence type="predicted"/>
<reference evidence="1" key="1">
    <citation type="journal article" date="2017" name="Proc. Natl. Acad. Sci. U.S.A.">
        <title>Comparative genomics uncovers the prolific and distinctive metabolic potential of the cyanobacterial genus Moorea.</title>
        <authorList>
            <person name="Leao T."/>
            <person name="Castelao G."/>
            <person name="Korobeynikov A."/>
            <person name="Monroe E.A."/>
            <person name="Podell S."/>
            <person name="Glukhov E."/>
            <person name="Allen E.E."/>
            <person name="Gerwick W.H."/>
            <person name="Gerwick L."/>
        </authorList>
    </citation>
    <scope>NUCLEOTIDE SEQUENCE</scope>
    <source>
        <strain evidence="1">JHB</strain>
    </source>
</reference>
<name>A0A9Q9UVJ5_MOOP1</name>
<organism evidence="1">
    <name type="scientific">Moorena producens (strain JHB)</name>
    <dbReference type="NCBI Taxonomy" id="1454205"/>
    <lineage>
        <taxon>Bacteria</taxon>
        <taxon>Bacillati</taxon>
        <taxon>Cyanobacteriota</taxon>
        <taxon>Cyanophyceae</taxon>
        <taxon>Coleofasciculales</taxon>
        <taxon>Coleofasciculaceae</taxon>
        <taxon>Moorena</taxon>
    </lineage>
</organism>
<evidence type="ECO:0000313" key="1">
    <source>
        <dbReference type="EMBL" id="WAN68901.1"/>
    </source>
</evidence>